<sequence length="265" mass="28396">MLVNTAQGDHQFGRPSHKMRQGSAAYHRRSHSCLAVASHHEHYENPSYQAAPGSGRYYDIVEVSEDVGAGTTAIATGAGSSSPTYMRHIPRKSDGTISLTQLQRSLSNAGAAAAAGGDNADGVVSVSTGTLGGKLKLNPALPTSRRSLLSDMLNSQNQNDGPASRLEQNANRRRMLKSMRRYSVDASEMDFGALGLYPSAQVSTLKGIPSEGEETGNKDFSSKPNVRYLRNPSHATVKTKLIQGGARRGDDSDSPDYFGAEDRVW</sequence>
<keyword evidence="3" id="KW-1185">Reference proteome</keyword>
<proteinExistence type="predicted"/>
<feature type="region of interest" description="Disordered" evidence="1">
    <location>
        <begin position="207"/>
        <end position="265"/>
    </location>
</feature>
<dbReference type="AlphaFoldDB" id="A0A9P6RGU4"/>
<dbReference type="Proteomes" id="UP000823405">
    <property type="component" value="Unassembled WGS sequence"/>
</dbReference>
<gene>
    <name evidence="2" type="ORF">BGZ97_002304</name>
</gene>
<protein>
    <submittedName>
        <fullName evidence="2">Uncharacterized protein</fullName>
    </submittedName>
</protein>
<feature type="region of interest" description="Disordered" evidence="1">
    <location>
        <begin position="1"/>
        <end position="21"/>
    </location>
</feature>
<name>A0A9P6RGU4_9FUNG</name>
<reference evidence="2" key="1">
    <citation type="journal article" date="2020" name="Fungal Divers.">
        <title>Resolving the Mortierellaceae phylogeny through synthesis of multi-gene phylogenetics and phylogenomics.</title>
        <authorList>
            <person name="Vandepol N."/>
            <person name="Liber J."/>
            <person name="Desiro A."/>
            <person name="Na H."/>
            <person name="Kennedy M."/>
            <person name="Barry K."/>
            <person name="Grigoriev I.V."/>
            <person name="Miller A.N."/>
            <person name="O'Donnell K."/>
            <person name="Stajich J.E."/>
            <person name="Bonito G."/>
        </authorList>
    </citation>
    <scope>NUCLEOTIDE SEQUENCE</scope>
    <source>
        <strain evidence="2">NVP60</strain>
    </source>
</reference>
<organism evidence="2 3">
    <name type="scientific">Linnemannia gamsii</name>
    <dbReference type="NCBI Taxonomy" id="64522"/>
    <lineage>
        <taxon>Eukaryota</taxon>
        <taxon>Fungi</taxon>
        <taxon>Fungi incertae sedis</taxon>
        <taxon>Mucoromycota</taxon>
        <taxon>Mortierellomycotina</taxon>
        <taxon>Mortierellomycetes</taxon>
        <taxon>Mortierellales</taxon>
        <taxon>Mortierellaceae</taxon>
        <taxon>Linnemannia</taxon>
    </lineage>
</organism>
<dbReference type="OrthoDB" id="2393203at2759"/>
<evidence type="ECO:0000256" key="1">
    <source>
        <dbReference type="SAM" id="MobiDB-lite"/>
    </source>
</evidence>
<evidence type="ECO:0000313" key="3">
    <source>
        <dbReference type="Proteomes" id="UP000823405"/>
    </source>
</evidence>
<comment type="caution">
    <text evidence="2">The sequence shown here is derived from an EMBL/GenBank/DDBJ whole genome shotgun (WGS) entry which is preliminary data.</text>
</comment>
<evidence type="ECO:0000313" key="2">
    <source>
        <dbReference type="EMBL" id="KAG0319355.1"/>
    </source>
</evidence>
<accession>A0A9P6RGU4</accession>
<dbReference type="EMBL" id="JAAAIN010000150">
    <property type="protein sequence ID" value="KAG0319355.1"/>
    <property type="molecule type" value="Genomic_DNA"/>
</dbReference>